<reference evidence="2" key="1">
    <citation type="journal article" date="2023" name="Front. Plant Sci.">
        <title>Chromosomal-level genome assembly of Melastoma candidum provides insights into trichome evolution.</title>
        <authorList>
            <person name="Zhong Y."/>
            <person name="Wu W."/>
            <person name="Sun C."/>
            <person name="Zou P."/>
            <person name="Liu Y."/>
            <person name="Dai S."/>
            <person name="Zhou R."/>
        </authorList>
    </citation>
    <scope>NUCLEOTIDE SEQUENCE [LARGE SCALE GENOMIC DNA]</scope>
</reference>
<gene>
    <name evidence="1" type="ORF">MLD38_026904</name>
</gene>
<proteinExistence type="predicted"/>
<keyword evidence="2" id="KW-1185">Reference proteome</keyword>
<sequence>MEPRRREEADEEETVMVPVKEMMLRCRLKLILANWSRRLLKSRLNIRLAFSRSINGTNMEVKIAAGYCVRKITVEECRGRNMRWIILDGVFNKHRTYIYGQVNCNVALVKKKAKKKEISPETNRGDGNEPSVNGMETGRLLERADADEPHCQSCNWYPLSWRTGIPQLFTQTELEAITNRFPPESIMKDEDGMQTYGGHFHGMPVVSCFSENDERFWSKLKILCQVRHRNIPNLVGYGFSGGMFLLFDLPPMGTLEENLRETSSFGDEAVKI</sequence>
<protein>
    <submittedName>
        <fullName evidence="1">Uncharacterized protein</fullName>
    </submittedName>
</protein>
<evidence type="ECO:0000313" key="1">
    <source>
        <dbReference type="EMBL" id="KAI4342262.1"/>
    </source>
</evidence>
<name>A0ACB9P141_9MYRT</name>
<dbReference type="EMBL" id="CM042886">
    <property type="protein sequence ID" value="KAI4342262.1"/>
    <property type="molecule type" value="Genomic_DNA"/>
</dbReference>
<organism evidence="1 2">
    <name type="scientific">Melastoma candidum</name>
    <dbReference type="NCBI Taxonomy" id="119954"/>
    <lineage>
        <taxon>Eukaryota</taxon>
        <taxon>Viridiplantae</taxon>
        <taxon>Streptophyta</taxon>
        <taxon>Embryophyta</taxon>
        <taxon>Tracheophyta</taxon>
        <taxon>Spermatophyta</taxon>
        <taxon>Magnoliopsida</taxon>
        <taxon>eudicotyledons</taxon>
        <taxon>Gunneridae</taxon>
        <taxon>Pentapetalae</taxon>
        <taxon>rosids</taxon>
        <taxon>malvids</taxon>
        <taxon>Myrtales</taxon>
        <taxon>Melastomataceae</taxon>
        <taxon>Melastomatoideae</taxon>
        <taxon>Melastomateae</taxon>
        <taxon>Melastoma</taxon>
    </lineage>
</organism>
<evidence type="ECO:0000313" key="2">
    <source>
        <dbReference type="Proteomes" id="UP001057402"/>
    </source>
</evidence>
<accession>A0ACB9P141</accession>
<dbReference type="Proteomes" id="UP001057402">
    <property type="component" value="Chromosome 7"/>
</dbReference>
<comment type="caution">
    <text evidence="1">The sequence shown here is derived from an EMBL/GenBank/DDBJ whole genome shotgun (WGS) entry which is preliminary data.</text>
</comment>